<evidence type="ECO:0000259" key="3">
    <source>
        <dbReference type="PROSITE" id="PS50110"/>
    </source>
</evidence>
<sequence>MSERKRLLIVDDDPDFVEGIRAILEGADYETDVAYNPKDGFQALKRRAYDLLLLDIMMGRGAEGIMMARKIRKDPELKELPVLIITGIREQIAFLFPGKGVHPGYVPVDEFVEKPVEPEHLLERVRSLLDAAATRKGKASR</sequence>
<dbReference type="Gene3D" id="3.40.50.2300">
    <property type="match status" value="1"/>
</dbReference>
<dbReference type="InterPro" id="IPR001789">
    <property type="entry name" value="Sig_transdc_resp-reg_receiver"/>
</dbReference>
<dbReference type="AlphaFoldDB" id="A0A0S8G0R7"/>
<dbReference type="SMART" id="SM00448">
    <property type="entry name" value="REC"/>
    <property type="match status" value="1"/>
</dbReference>
<dbReference type="EMBL" id="LJUI01000187">
    <property type="protein sequence ID" value="KPK65564.1"/>
    <property type="molecule type" value="Genomic_DNA"/>
</dbReference>
<dbReference type="PANTHER" id="PTHR44591">
    <property type="entry name" value="STRESS RESPONSE REGULATOR PROTEIN 1"/>
    <property type="match status" value="1"/>
</dbReference>
<feature type="modified residue" description="4-aspartylphosphate" evidence="2">
    <location>
        <position position="55"/>
    </location>
</feature>
<evidence type="ECO:0000313" key="5">
    <source>
        <dbReference type="Proteomes" id="UP000051717"/>
    </source>
</evidence>
<dbReference type="Pfam" id="PF00072">
    <property type="entry name" value="Response_reg"/>
    <property type="match status" value="1"/>
</dbReference>
<dbReference type="InterPro" id="IPR050595">
    <property type="entry name" value="Bact_response_regulator"/>
</dbReference>
<protein>
    <recommendedName>
        <fullName evidence="3">Response regulatory domain-containing protein</fullName>
    </recommendedName>
</protein>
<organism evidence="4 5">
    <name type="scientific">candidate division TA06 bacterium SM23_40</name>
    <dbReference type="NCBI Taxonomy" id="1703774"/>
    <lineage>
        <taxon>Bacteria</taxon>
        <taxon>Bacteria division TA06</taxon>
    </lineage>
</organism>
<comment type="caution">
    <text evidence="4">The sequence shown here is derived from an EMBL/GenBank/DDBJ whole genome shotgun (WGS) entry which is preliminary data.</text>
</comment>
<dbReference type="PROSITE" id="PS50110">
    <property type="entry name" value="RESPONSE_REGULATORY"/>
    <property type="match status" value="1"/>
</dbReference>
<dbReference type="PANTHER" id="PTHR44591:SF3">
    <property type="entry name" value="RESPONSE REGULATORY DOMAIN-CONTAINING PROTEIN"/>
    <property type="match status" value="1"/>
</dbReference>
<accession>A0A0S8G0R7</accession>
<evidence type="ECO:0000313" key="4">
    <source>
        <dbReference type="EMBL" id="KPK65564.1"/>
    </source>
</evidence>
<keyword evidence="1 2" id="KW-0597">Phosphoprotein</keyword>
<proteinExistence type="predicted"/>
<dbReference type="Proteomes" id="UP000051717">
    <property type="component" value="Unassembled WGS sequence"/>
</dbReference>
<evidence type="ECO:0000256" key="2">
    <source>
        <dbReference type="PROSITE-ProRule" id="PRU00169"/>
    </source>
</evidence>
<dbReference type="InterPro" id="IPR011006">
    <property type="entry name" value="CheY-like_superfamily"/>
</dbReference>
<gene>
    <name evidence="4" type="ORF">AMJ82_12415</name>
</gene>
<name>A0A0S8G0R7_UNCT6</name>
<dbReference type="SUPFAM" id="SSF52172">
    <property type="entry name" value="CheY-like"/>
    <property type="match status" value="1"/>
</dbReference>
<feature type="domain" description="Response regulatory" evidence="3">
    <location>
        <begin position="6"/>
        <end position="129"/>
    </location>
</feature>
<evidence type="ECO:0000256" key="1">
    <source>
        <dbReference type="ARBA" id="ARBA00022553"/>
    </source>
</evidence>
<dbReference type="GO" id="GO:0000160">
    <property type="term" value="P:phosphorelay signal transduction system"/>
    <property type="evidence" value="ECO:0007669"/>
    <property type="project" value="InterPro"/>
</dbReference>
<reference evidence="4 5" key="1">
    <citation type="journal article" date="2015" name="Microbiome">
        <title>Genomic resolution of linkages in carbon, nitrogen, and sulfur cycling among widespread estuary sediment bacteria.</title>
        <authorList>
            <person name="Baker B.J."/>
            <person name="Lazar C.S."/>
            <person name="Teske A.P."/>
            <person name="Dick G.J."/>
        </authorList>
    </citation>
    <scope>NUCLEOTIDE SEQUENCE [LARGE SCALE GENOMIC DNA]</scope>
    <source>
        <strain evidence="4">SM23_40</strain>
    </source>
</reference>